<evidence type="ECO:0000313" key="2">
    <source>
        <dbReference type="Proteomes" id="UP000659344"/>
    </source>
</evidence>
<comment type="caution">
    <text evidence="1">The sequence shown here is derived from an EMBL/GenBank/DDBJ whole genome shotgun (WGS) entry which is preliminary data.</text>
</comment>
<gene>
    <name evidence="1" type="ORF">GCM10008013_42870</name>
</gene>
<evidence type="ECO:0000313" key="1">
    <source>
        <dbReference type="EMBL" id="GGH36175.1"/>
    </source>
</evidence>
<dbReference type="Proteomes" id="UP000659344">
    <property type="component" value="Unassembled WGS sequence"/>
</dbReference>
<protein>
    <submittedName>
        <fullName evidence="1">Uncharacterized protein</fullName>
    </submittedName>
</protein>
<proteinExistence type="predicted"/>
<dbReference type="EMBL" id="BMFT01000004">
    <property type="protein sequence ID" value="GGH36175.1"/>
    <property type="molecule type" value="Genomic_DNA"/>
</dbReference>
<accession>A0ABQ1YRL6</accession>
<organism evidence="1 2">
    <name type="scientific">Paenibacillus segetis</name>
    <dbReference type="NCBI Taxonomy" id="1325360"/>
    <lineage>
        <taxon>Bacteria</taxon>
        <taxon>Bacillati</taxon>
        <taxon>Bacillota</taxon>
        <taxon>Bacilli</taxon>
        <taxon>Bacillales</taxon>
        <taxon>Paenibacillaceae</taxon>
        <taxon>Paenibacillus</taxon>
    </lineage>
</organism>
<sequence length="64" mass="6993">MASVLSNLEPFVVMIMGLILLSKPITGVEIRAAECSFIIRYPKGKKILQVMCTGLGIFVMSMAM</sequence>
<name>A0ABQ1YRL6_9BACL</name>
<reference evidence="2" key="1">
    <citation type="journal article" date="2019" name="Int. J. Syst. Evol. Microbiol.">
        <title>The Global Catalogue of Microorganisms (GCM) 10K type strain sequencing project: providing services to taxonomists for standard genome sequencing and annotation.</title>
        <authorList>
            <consortium name="The Broad Institute Genomics Platform"/>
            <consortium name="The Broad Institute Genome Sequencing Center for Infectious Disease"/>
            <person name="Wu L."/>
            <person name="Ma J."/>
        </authorList>
    </citation>
    <scope>NUCLEOTIDE SEQUENCE [LARGE SCALE GENOMIC DNA]</scope>
    <source>
        <strain evidence="2">CGMCC 1.12769</strain>
    </source>
</reference>
<keyword evidence="2" id="KW-1185">Reference proteome</keyword>